<keyword evidence="2" id="KW-1185">Reference proteome</keyword>
<gene>
    <name evidence="1" type="ORF">L873DRAFT_1811728</name>
</gene>
<dbReference type="AlphaFoldDB" id="A0A3N4JCV8"/>
<accession>A0A3N4JCV8</accession>
<evidence type="ECO:0000313" key="1">
    <source>
        <dbReference type="EMBL" id="RPA96106.1"/>
    </source>
</evidence>
<dbReference type="Proteomes" id="UP000276215">
    <property type="component" value="Unassembled WGS sequence"/>
</dbReference>
<reference evidence="1 2" key="1">
    <citation type="journal article" date="2018" name="Nat. Ecol. Evol.">
        <title>Pezizomycetes genomes reveal the molecular basis of ectomycorrhizal truffle lifestyle.</title>
        <authorList>
            <person name="Murat C."/>
            <person name="Payen T."/>
            <person name="Noel B."/>
            <person name="Kuo A."/>
            <person name="Morin E."/>
            <person name="Chen J."/>
            <person name="Kohler A."/>
            <person name="Krizsan K."/>
            <person name="Balestrini R."/>
            <person name="Da Silva C."/>
            <person name="Montanini B."/>
            <person name="Hainaut M."/>
            <person name="Levati E."/>
            <person name="Barry K.W."/>
            <person name="Belfiori B."/>
            <person name="Cichocki N."/>
            <person name="Clum A."/>
            <person name="Dockter R.B."/>
            <person name="Fauchery L."/>
            <person name="Guy J."/>
            <person name="Iotti M."/>
            <person name="Le Tacon F."/>
            <person name="Lindquist E.A."/>
            <person name="Lipzen A."/>
            <person name="Malagnac F."/>
            <person name="Mello A."/>
            <person name="Molinier V."/>
            <person name="Miyauchi S."/>
            <person name="Poulain J."/>
            <person name="Riccioni C."/>
            <person name="Rubini A."/>
            <person name="Sitrit Y."/>
            <person name="Splivallo R."/>
            <person name="Traeger S."/>
            <person name="Wang M."/>
            <person name="Zifcakova L."/>
            <person name="Wipf D."/>
            <person name="Zambonelli A."/>
            <person name="Paolocci F."/>
            <person name="Nowrousian M."/>
            <person name="Ottonello S."/>
            <person name="Baldrian P."/>
            <person name="Spatafora J.W."/>
            <person name="Henrissat B."/>
            <person name="Nagy L.G."/>
            <person name="Aury J.M."/>
            <person name="Wincker P."/>
            <person name="Grigoriev I.V."/>
            <person name="Bonfante P."/>
            <person name="Martin F.M."/>
        </authorList>
    </citation>
    <scope>NUCLEOTIDE SEQUENCE [LARGE SCALE GENOMIC DNA]</scope>
    <source>
        <strain evidence="1 2">120613-1</strain>
    </source>
</reference>
<protein>
    <submittedName>
        <fullName evidence="1">Uncharacterized protein</fullName>
    </submittedName>
</protein>
<organism evidence="1 2">
    <name type="scientific">Choiromyces venosus 120613-1</name>
    <dbReference type="NCBI Taxonomy" id="1336337"/>
    <lineage>
        <taxon>Eukaryota</taxon>
        <taxon>Fungi</taxon>
        <taxon>Dikarya</taxon>
        <taxon>Ascomycota</taxon>
        <taxon>Pezizomycotina</taxon>
        <taxon>Pezizomycetes</taxon>
        <taxon>Pezizales</taxon>
        <taxon>Tuberaceae</taxon>
        <taxon>Choiromyces</taxon>
    </lineage>
</organism>
<name>A0A3N4JCV8_9PEZI</name>
<dbReference type="EMBL" id="ML120417">
    <property type="protein sequence ID" value="RPA96106.1"/>
    <property type="molecule type" value="Genomic_DNA"/>
</dbReference>
<evidence type="ECO:0000313" key="2">
    <source>
        <dbReference type="Proteomes" id="UP000276215"/>
    </source>
</evidence>
<feature type="non-terminal residue" evidence="1">
    <location>
        <position position="1"/>
    </location>
</feature>
<sequence>MNGCNVQYKKFGKCLGFSSTHPAVEEHLSQFDQYNESTLRVINGGLTVACAKHCSLRSR</sequence>
<proteinExistence type="predicted"/>